<keyword evidence="1" id="KW-0479">Metal-binding</keyword>
<organism evidence="3 4">
    <name type="scientific">Elysia chlorotica</name>
    <name type="common">Eastern emerald elysia</name>
    <name type="synonym">Sea slug</name>
    <dbReference type="NCBI Taxonomy" id="188477"/>
    <lineage>
        <taxon>Eukaryota</taxon>
        <taxon>Metazoa</taxon>
        <taxon>Spiralia</taxon>
        <taxon>Lophotrochozoa</taxon>
        <taxon>Mollusca</taxon>
        <taxon>Gastropoda</taxon>
        <taxon>Heterobranchia</taxon>
        <taxon>Euthyneura</taxon>
        <taxon>Panpulmonata</taxon>
        <taxon>Sacoglossa</taxon>
        <taxon>Placobranchoidea</taxon>
        <taxon>Plakobranchidae</taxon>
        <taxon>Elysia</taxon>
    </lineage>
</organism>
<keyword evidence="4" id="KW-1185">Reference proteome</keyword>
<evidence type="ECO:0000256" key="1">
    <source>
        <dbReference type="PROSITE-ProRule" id="PRU00047"/>
    </source>
</evidence>
<dbReference type="PROSITE" id="PS50158">
    <property type="entry name" value="ZF_CCHC"/>
    <property type="match status" value="1"/>
</dbReference>
<dbReference type="Pfam" id="PF00098">
    <property type="entry name" value="zf-CCHC"/>
    <property type="match status" value="1"/>
</dbReference>
<dbReference type="InterPro" id="IPR036875">
    <property type="entry name" value="Znf_CCHC_sf"/>
</dbReference>
<sequence length="268" mass="30599">MADTPAAPAVSHVVVMERERRISKFYGDDPAMAPEFEEEIRRAWAAMPSSSAAHRLDVLLGNVGPTVRAELRCQPAEVQEDPERALAAILEVFGERRTPAQLLQNLLTLRQLPPESVRAFSHRCQSAYLMLVKRQESIGEAPYPDRLLRDHFLSNLRDVTLSRFLRDSLHQSPELTFRQIRESAIRWADDGAEQQPVHVAPITASATPGPTSQTREDRLELALTTILEKMDRLLDQRGPQRRREERLCYSCRKPGHFKRDCPDRHPKN</sequence>
<gene>
    <name evidence="3" type="ORF">EGW08_017270</name>
</gene>
<dbReference type="OrthoDB" id="6262013at2759"/>
<comment type="caution">
    <text evidence="3">The sequence shown here is derived from an EMBL/GenBank/DDBJ whole genome shotgun (WGS) entry which is preliminary data.</text>
</comment>
<dbReference type="InterPro" id="IPR001878">
    <property type="entry name" value="Znf_CCHC"/>
</dbReference>
<feature type="domain" description="CCHC-type" evidence="2">
    <location>
        <begin position="248"/>
        <end position="263"/>
    </location>
</feature>
<reference evidence="3 4" key="1">
    <citation type="submission" date="2019-01" db="EMBL/GenBank/DDBJ databases">
        <title>A draft genome assembly of the solar-powered sea slug Elysia chlorotica.</title>
        <authorList>
            <person name="Cai H."/>
            <person name="Li Q."/>
            <person name="Fang X."/>
            <person name="Li J."/>
            <person name="Curtis N.E."/>
            <person name="Altenburger A."/>
            <person name="Shibata T."/>
            <person name="Feng M."/>
            <person name="Maeda T."/>
            <person name="Schwartz J.A."/>
            <person name="Shigenobu S."/>
            <person name="Lundholm N."/>
            <person name="Nishiyama T."/>
            <person name="Yang H."/>
            <person name="Hasebe M."/>
            <person name="Li S."/>
            <person name="Pierce S.K."/>
            <person name="Wang J."/>
        </authorList>
    </citation>
    <scope>NUCLEOTIDE SEQUENCE [LARGE SCALE GENOMIC DNA]</scope>
    <source>
        <strain evidence="3">EC2010</strain>
        <tissue evidence="3">Whole organism of an adult</tissue>
    </source>
</reference>
<proteinExistence type="predicted"/>
<keyword evidence="1" id="KW-0863">Zinc-finger</keyword>
<dbReference type="SMART" id="SM00343">
    <property type="entry name" value="ZnF_C2HC"/>
    <property type="match status" value="1"/>
</dbReference>
<evidence type="ECO:0000313" key="3">
    <source>
        <dbReference type="EMBL" id="RUS74957.1"/>
    </source>
</evidence>
<dbReference type="EMBL" id="RQTK01000782">
    <property type="protein sequence ID" value="RUS74957.1"/>
    <property type="molecule type" value="Genomic_DNA"/>
</dbReference>
<protein>
    <recommendedName>
        <fullName evidence="2">CCHC-type domain-containing protein</fullName>
    </recommendedName>
</protein>
<keyword evidence="1" id="KW-0862">Zinc</keyword>
<dbReference type="Proteomes" id="UP000271974">
    <property type="component" value="Unassembled WGS sequence"/>
</dbReference>
<dbReference type="GO" id="GO:0003676">
    <property type="term" value="F:nucleic acid binding"/>
    <property type="evidence" value="ECO:0007669"/>
    <property type="project" value="InterPro"/>
</dbReference>
<dbReference type="GO" id="GO:0008270">
    <property type="term" value="F:zinc ion binding"/>
    <property type="evidence" value="ECO:0007669"/>
    <property type="project" value="UniProtKB-KW"/>
</dbReference>
<evidence type="ECO:0000313" key="4">
    <source>
        <dbReference type="Proteomes" id="UP000271974"/>
    </source>
</evidence>
<evidence type="ECO:0000259" key="2">
    <source>
        <dbReference type="PROSITE" id="PS50158"/>
    </source>
</evidence>
<dbReference type="AlphaFoldDB" id="A0A3S1AXQ0"/>
<dbReference type="Gene3D" id="4.10.60.10">
    <property type="entry name" value="Zinc finger, CCHC-type"/>
    <property type="match status" value="1"/>
</dbReference>
<dbReference type="STRING" id="188477.A0A3S1AXQ0"/>
<name>A0A3S1AXQ0_ELYCH</name>
<accession>A0A3S1AXQ0</accession>
<dbReference type="SUPFAM" id="SSF57756">
    <property type="entry name" value="Retrovirus zinc finger-like domains"/>
    <property type="match status" value="1"/>
</dbReference>